<comment type="caution">
    <text evidence="1">The sequence shown here is derived from an EMBL/GenBank/DDBJ whole genome shotgun (WGS) entry which is preliminary data.</text>
</comment>
<accession>A0AAV5U684</accession>
<name>A0AAV5U684_9BILA</name>
<reference evidence="1" key="1">
    <citation type="submission" date="2023-10" db="EMBL/GenBank/DDBJ databases">
        <title>Genome assembly of Pristionchus species.</title>
        <authorList>
            <person name="Yoshida K."/>
            <person name="Sommer R.J."/>
        </authorList>
    </citation>
    <scope>NUCLEOTIDE SEQUENCE</scope>
    <source>
        <strain evidence="1">RS0144</strain>
    </source>
</reference>
<dbReference type="Proteomes" id="UP001432027">
    <property type="component" value="Unassembled WGS sequence"/>
</dbReference>
<feature type="non-terminal residue" evidence="1">
    <location>
        <position position="405"/>
    </location>
</feature>
<protein>
    <submittedName>
        <fullName evidence="1">Uncharacterized protein</fullName>
    </submittedName>
</protein>
<gene>
    <name evidence="1" type="ORF">PENTCL1PPCAC_24533</name>
</gene>
<evidence type="ECO:0000313" key="2">
    <source>
        <dbReference type="Proteomes" id="UP001432027"/>
    </source>
</evidence>
<dbReference type="EMBL" id="BTSX01000005">
    <property type="protein sequence ID" value="GMT02359.1"/>
    <property type="molecule type" value="Genomic_DNA"/>
</dbReference>
<sequence>MELLLLAPHSVAVLKAVRVTVASPASRVVRGADALLQLEHLDVVVHHYGSLIRQQLAEHPSAVVVERRGERNSELDDEVALVGGVAVVRHALRLDHLHVAVVDHLARQGGVEDLAVVERRDHAVEAAQRLHQVDLLLHDQIGALSGEAVVLLLVEHDDDVSRRQTRLLVSLQIKDDLLSVVHARLDLHLEDLLLVHLLLGIAALAAVLLRDHLALAHTRGAPTLHLGDHARSEPLHPDDDSVSVALAALLLGADRAAPTLARLAQAHARDLPLSGASLVELLERDAHLVHRRSDSPLPSAAAAPSASEEHAEDVHGVVEALATAAAALQRLHASLIIDRALLRVGEDLVGLGDVLELLGVVGVLVRVVFQREFPVRLLELAIGGRRRDLQQVVQVGLLDHPDEET</sequence>
<evidence type="ECO:0000313" key="1">
    <source>
        <dbReference type="EMBL" id="GMT02359.1"/>
    </source>
</evidence>
<keyword evidence="2" id="KW-1185">Reference proteome</keyword>
<proteinExistence type="predicted"/>
<organism evidence="1 2">
    <name type="scientific">Pristionchus entomophagus</name>
    <dbReference type="NCBI Taxonomy" id="358040"/>
    <lineage>
        <taxon>Eukaryota</taxon>
        <taxon>Metazoa</taxon>
        <taxon>Ecdysozoa</taxon>
        <taxon>Nematoda</taxon>
        <taxon>Chromadorea</taxon>
        <taxon>Rhabditida</taxon>
        <taxon>Rhabditina</taxon>
        <taxon>Diplogasteromorpha</taxon>
        <taxon>Diplogasteroidea</taxon>
        <taxon>Neodiplogasteridae</taxon>
        <taxon>Pristionchus</taxon>
    </lineage>
</organism>
<dbReference type="AlphaFoldDB" id="A0AAV5U684"/>